<evidence type="ECO:0000313" key="1">
    <source>
        <dbReference type="EMBL" id="SDQ49942.1"/>
    </source>
</evidence>
<organism evidence="1 2">
    <name type="scientific">Crystallibacter crystallopoietes</name>
    <dbReference type="NCBI Taxonomy" id="37928"/>
    <lineage>
        <taxon>Bacteria</taxon>
        <taxon>Bacillati</taxon>
        <taxon>Actinomycetota</taxon>
        <taxon>Actinomycetes</taxon>
        <taxon>Micrococcales</taxon>
        <taxon>Micrococcaceae</taxon>
        <taxon>Crystallibacter</taxon>
    </lineage>
</organism>
<proteinExistence type="predicted"/>
<dbReference type="Proteomes" id="UP000181917">
    <property type="component" value="Unassembled WGS sequence"/>
</dbReference>
<name>A0A1H1BDF7_9MICC</name>
<protein>
    <submittedName>
        <fullName evidence="1">Uncharacterized protein</fullName>
    </submittedName>
</protein>
<sequence length="105" mass="11596">MDEALLACLERLRDGGPTQWEDVEVHDAWSTPDAFAITYSWPWGPDVGLVRRRASMQGEDPVEAAQFIADFDVAEPLGTAAARLHYDRAGLGWWGDLPAPGRSSR</sequence>
<reference evidence="1 2" key="1">
    <citation type="submission" date="2016-10" db="EMBL/GenBank/DDBJ databases">
        <authorList>
            <person name="de Groot N.N."/>
        </authorList>
    </citation>
    <scope>NUCLEOTIDE SEQUENCE [LARGE SCALE GENOMIC DNA]</scope>
    <source>
        <strain evidence="1 2">DSM 20117</strain>
    </source>
</reference>
<evidence type="ECO:0000313" key="2">
    <source>
        <dbReference type="Proteomes" id="UP000181917"/>
    </source>
</evidence>
<dbReference type="EMBL" id="FNKH01000002">
    <property type="protein sequence ID" value="SDQ49942.1"/>
    <property type="molecule type" value="Genomic_DNA"/>
</dbReference>
<gene>
    <name evidence="1" type="ORF">SAMN04489742_1356</name>
</gene>
<accession>A0A1H1BDF7</accession>
<dbReference type="AlphaFoldDB" id="A0A1H1BDF7"/>
<keyword evidence="2" id="KW-1185">Reference proteome</keyword>